<dbReference type="CDD" id="cd04091">
    <property type="entry name" value="mtEFG1_II_like"/>
    <property type="match status" value="1"/>
</dbReference>
<gene>
    <name evidence="8" type="ORF">SteCoe_19463</name>
</gene>
<dbReference type="Gene3D" id="3.30.70.870">
    <property type="entry name" value="Elongation Factor G (Translational Gtpase), domain 3"/>
    <property type="match status" value="1"/>
</dbReference>
<feature type="binding site" evidence="6">
    <location>
        <begin position="150"/>
        <end position="153"/>
    </location>
    <ligand>
        <name>GTP</name>
        <dbReference type="ChEBI" id="CHEBI:37565"/>
    </ligand>
</feature>
<evidence type="ECO:0000256" key="1">
    <source>
        <dbReference type="ARBA" id="ARBA00005870"/>
    </source>
</evidence>
<dbReference type="InterPro" id="IPR027417">
    <property type="entry name" value="P-loop_NTPase"/>
</dbReference>
<keyword evidence="4 6" id="KW-0648">Protein biosynthesis</keyword>
<keyword evidence="5 6" id="KW-0342">GTP-binding</keyword>
<evidence type="ECO:0000256" key="6">
    <source>
        <dbReference type="HAMAP-Rule" id="MF_03061"/>
    </source>
</evidence>
<dbReference type="SMART" id="SM00838">
    <property type="entry name" value="EFG_C"/>
    <property type="match status" value="1"/>
</dbReference>
<dbReference type="Gene3D" id="2.40.30.10">
    <property type="entry name" value="Translation factors"/>
    <property type="match status" value="1"/>
</dbReference>
<dbReference type="PRINTS" id="PR00315">
    <property type="entry name" value="ELONGATNFCT"/>
</dbReference>
<dbReference type="InterPro" id="IPR009022">
    <property type="entry name" value="EFG_III"/>
</dbReference>
<dbReference type="InterPro" id="IPR000795">
    <property type="entry name" value="T_Tr_GTP-bd_dom"/>
</dbReference>
<dbReference type="SUPFAM" id="SSF54211">
    <property type="entry name" value="Ribosomal protein S5 domain 2-like"/>
    <property type="match status" value="1"/>
</dbReference>
<dbReference type="PANTHER" id="PTHR43636:SF2">
    <property type="entry name" value="ELONGATION FACTOR G, MITOCHONDRIAL"/>
    <property type="match status" value="1"/>
</dbReference>
<dbReference type="FunFam" id="3.30.70.240:FF:000001">
    <property type="entry name" value="Elongation factor G"/>
    <property type="match status" value="1"/>
</dbReference>
<dbReference type="InterPro" id="IPR000640">
    <property type="entry name" value="EFG_V-like"/>
</dbReference>
<dbReference type="Gene3D" id="3.30.70.240">
    <property type="match status" value="1"/>
</dbReference>
<dbReference type="Gene3D" id="3.30.230.10">
    <property type="match status" value="1"/>
</dbReference>
<evidence type="ECO:0000313" key="8">
    <source>
        <dbReference type="EMBL" id="OMJ80309.1"/>
    </source>
</evidence>
<comment type="subcellular location">
    <subcellularLocation>
        <location evidence="6">Mitochondrion</location>
    </subcellularLocation>
</comment>
<comment type="caution">
    <text evidence="8">The sequence shown here is derived from an EMBL/GenBank/DDBJ whole genome shotgun (WGS) entry which is preliminary data.</text>
</comment>
<dbReference type="FunFam" id="3.40.50.300:FF:000029">
    <property type="entry name" value="Elongation factor G"/>
    <property type="match status" value="1"/>
</dbReference>
<dbReference type="EMBL" id="MPUH01000429">
    <property type="protein sequence ID" value="OMJ80309.1"/>
    <property type="molecule type" value="Genomic_DNA"/>
</dbReference>
<dbReference type="AlphaFoldDB" id="A0A1R2BU20"/>
<dbReference type="NCBIfam" id="TIGR00484">
    <property type="entry name" value="EF-G"/>
    <property type="match status" value="1"/>
</dbReference>
<dbReference type="InterPro" id="IPR031157">
    <property type="entry name" value="G_TR_CS"/>
</dbReference>
<dbReference type="Pfam" id="PF00009">
    <property type="entry name" value="GTP_EFTU"/>
    <property type="match status" value="1"/>
</dbReference>
<feature type="binding site" evidence="6">
    <location>
        <begin position="96"/>
        <end position="100"/>
    </location>
    <ligand>
        <name>GTP</name>
        <dbReference type="ChEBI" id="CHEBI:37565"/>
    </ligand>
</feature>
<dbReference type="PANTHER" id="PTHR43636">
    <property type="entry name" value="ELONGATION FACTOR G, MITOCHONDRIAL"/>
    <property type="match status" value="1"/>
</dbReference>
<dbReference type="GO" id="GO:0003924">
    <property type="term" value="F:GTPase activity"/>
    <property type="evidence" value="ECO:0007669"/>
    <property type="project" value="UniProtKB-UniRule"/>
</dbReference>
<comment type="function">
    <text evidence="6">Mitochondrial GTPase that catalyzes the GTP-dependent ribosomal translocation step during translation elongation. During this step, the ribosome changes from the pre-translocational (PRE) to the post-translocational (POST) state as the newly formed A-site-bound peptidyl-tRNA and P-site-bound deacylated tRNA move to the P and E sites, respectively. Catalyzes the coordinated movement of the two tRNA molecules, the mRNA and conformational changes in the ribosome.</text>
</comment>
<dbReference type="CDD" id="cd01886">
    <property type="entry name" value="EF-G"/>
    <property type="match status" value="1"/>
</dbReference>
<dbReference type="GO" id="GO:0005525">
    <property type="term" value="F:GTP binding"/>
    <property type="evidence" value="ECO:0007669"/>
    <property type="project" value="UniProtKB-UniRule"/>
</dbReference>
<protein>
    <recommendedName>
        <fullName evidence="6">Elongation factor G, mitochondrial</fullName>
        <shortName evidence="6">EF-Gmt</shortName>
    </recommendedName>
    <alternativeName>
        <fullName evidence="6">Elongation factor G 1, mitochondrial</fullName>
        <shortName evidence="6">mEF-G 1</shortName>
    </alternativeName>
    <alternativeName>
        <fullName evidence="6">Elongation factor G1</fullName>
    </alternativeName>
</protein>
<comment type="similarity">
    <text evidence="6">Belongs to the GTP-binding elongation factor family. EF-G/EF-2 subfamily.</text>
</comment>
<keyword evidence="2 6" id="KW-0547">Nucleotide-binding</keyword>
<dbReference type="SUPFAM" id="SSF52540">
    <property type="entry name" value="P-loop containing nucleoside triphosphate hydrolases"/>
    <property type="match status" value="1"/>
</dbReference>
<dbReference type="CDD" id="cd16262">
    <property type="entry name" value="EFG_III"/>
    <property type="match status" value="1"/>
</dbReference>
<keyword evidence="9" id="KW-1185">Reference proteome</keyword>
<accession>A0A1R2BU20</accession>
<dbReference type="NCBIfam" id="TIGR00231">
    <property type="entry name" value="small_GTP"/>
    <property type="match status" value="1"/>
</dbReference>
<dbReference type="InterPro" id="IPR041095">
    <property type="entry name" value="EFG_II"/>
</dbReference>
<comment type="similarity">
    <text evidence="1">Belongs to the TRAFAC class translation factor GTPase superfamily. Classic translation factor GTPase family. EF-G/EF-2 subfamily.</text>
</comment>
<evidence type="ECO:0000313" key="9">
    <source>
        <dbReference type="Proteomes" id="UP000187209"/>
    </source>
</evidence>
<dbReference type="InterPro" id="IPR009000">
    <property type="entry name" value="Transl_B-barrel_sf"/>
</dbReference>
<evidence type="ECO:0000256" key="5">
    <source>
        <dbReference type="ARBA" id="ARBA00023134"/>
    </source>
</evidence>
<dbReference type="InterPro" id="IPR014721">
    <property type="entry name" value="Ribsml_uS5_D2-typ_fold_subgr"/>
</dbReference>
<dbReference type="Pfam" id="PF03144">
    <property type="entry name" value="GTP_EFTU_D2"/>
    <property type="match status" value="1"/>
</dbReference>
<dbReference type="PROSITE" id="PS00301">
    <property type="entry name" value="G_TR_1"/>
    <property type="match status" value="1"/>
</dbReference>
<feature type="binding site" evidence="6">
    <location>
        <begin position="29"/>
        <end position="36"/>
    </location>
    <ligand>
        <name>GTP</name>
        <dbReference type="ChEBI" id="CHEBI:37565"/>
    </ligand>
</feature>
<dbReference type="SUPFAM" id="SSF54980">
    <property type="entry name" value="EF-G C-terminal domain-like"/>
    <property type="match status" value="2"/>
</dbReference>
<dbReference type="Proteomes" id="UP000187209">
    <property type="component" value="Unassembled WGS sequence"/>
</dbReference>
<dbReference type="InterPro" id="IPR047872">
    <property type="entry name" value="EFG_IV"/>
</dbReference>
<dbReference type="UniPathway" id="UPA00345"/>
<feature type="domain" description="Tr-type G" evidence="7">
    <location>
        <begin position="20"/>
        <end position="297"/>
    </location>
</feature>
<dbReference type="InterPro" id="IPR035647">
    <property type="entry name" value="EFG_III/V"/>
</dbReference>
<dbReference type="SUPFAM" id="SSF50447">
    <property type="entry name" value="Translation proteins"/>
    <property type="match status" value="1"/>
</dbReference>
<proteinExistence type="inferred from homology"/>
<dbReference type="CDD" id="cd01434">
    <property type="entry name" value="EFG_mtEFG1_IV"/>
    <property type="match status" value="1"/>
</dbReference>
<dbReference type="Gene3D" id="3.40.50.300">
    <property type="entry name" value="P-loop containing nucleotide triphosphate hydrolases"/>
    <property type="match status" value="1"/>
</dbReference>
<evidence type="ECO:0000256" key="4">
    <source>
        <dbReference type="ARBA" id="ARBA00022917"/>
    </source>
</evidence>
<dbReference type="PROSITE" id="PS51722">
    <property type="entry name" value="G_TR_2"/>
    <property type="match status" value="1"/>
</dbReference>
<dbReference type="SMART" id="SM00889">
    <property type="entry name" value="EFG_IV"/>
    <property type="match status" value="1"/>
</dbReference>
<dbReference type="HAMAP" id="MF_00054_B">
    <property type="entry name" value="EF_G_EF_2_B"/>
    <property type="match status" value="1"/>
</dbReference>
<dbReference type="InterPro" id="IPR005225">
    <property type="entry name" value="Small_GTP-bd"/>
</dbReference>
<dbReference type="FunFam" id="3.30.70.870:FF:000001">
    <property type="entry name" value="Elongation factor G"/>
    <property type="match status" value="1"/>
</dbReference>
<dbReference type="InterPro" id="IPR005517">
    <property type="entry name" value="Transl_elong_EFG/EF2_IV"/>
</dbReference>
<dbReference type="Pfam" id="PF03764">
    <property type="entry name" value="EFG_IV"/>
    <property type="match status" value="1"/>
</dbReference>
<dbReference type="FunFam" id="2.40.30.10:FF:000022">
    <property type="entry name" value="Elongation factor G, mitochondrial"/>
    <property type="match status" value="1"/>
</dbReference>
<keyword evidence="3 6" id="KW-0251">Elongation factor</keyword>
<evidence type="ECO:0000256" key="2">
    <source>
        <dbReference type="ARBA" id="ARBA00022741"/>
    </source>
</evidence>
<comment type="pathway">
    <text evidence="6">Protein biosynthesis; polypeptide chain elongation.</text>
</comment>
<evidence type="ECO:0000256" key="3">
    <source>
        <dbReference type="ARBA" id="ARBA00022768"/>
    </source>
</evidence>
<dbReference type="InterPro" id="IPR004161">
    <property type="entry name" value="EFTu-like_2"/>
</dbReference>
<dbReference type="InterPro" id="IPR004540">
    <property type="entry name" value="Transl_elong_EFG/EF2"/>
</dbReference>
<dbReference type="GO" id="GO:0070125">
    <property type="term" value="P:mitochondrial translational elongation"/>
    <property type="evidence" value="ECO:0007669"/>
    <property type="project" value="UniProtKB-UniRule"/>
</dbReference>
<dbReference type="Pfam" id="PF14492">
    <property type="entry name" value="EFG_III"/>
    <property type="match status" value="1"/>
</dbReference>
<reference evidence="8 9" key="1">
    <citation type="submission" date="2016-11" db="EMBL/GenBank/DDBJ databases">
        <title>The macronuclear genome of Stentor coeruleus: a giant cell with tiny introns.</title>
        <authorList>
            <person name="Slabodnick M."/>
            <person name="Ruby J.G."/>
            <person name="Reiff S.B."/>
            <person name="Swart E.C."/>
            <person name="Gosai S."/>
            <person name="Prabakaran S."/>
            <person name="Witkowska E."/>
            <person name="Larue G.E."/>
            <person name="Fisher S."/>
            <person name="Freeman R.M."/>
            <person name="Gunawardena J."/>
            <person name="Chu W."/>
            <person name="Stover N.A."/>
            <person name="Gregory B.D."/>
            <person name="Nowacki M."/>
            <person name="Derisi J."/>
            <person name="Roy S.W."/>
            <person name="Marshall W.F."/>
            <person name="Sood P."/>
        </authorList>
    </citation>
    <scope>NUCLEOTIDE SEQUENCE [LARGE SCALE GENOMIC DNA]</scope>
    <source>
        <strain evidence="8">WM001</strain>
    </source>
</reference>
<name>A0A1R2BU20_9CILI</name>
<keyword evidence="6" id="KW-0496">Mitochondrion</keyword>
<organism evidence="8 9">
    <name type="scientific">Stentor coeruleus</name>
    <dbReference type="NCBI Taxonomy" id="5963"/>
    <lineage>
        <taxon>Eukaryota</taxon>
        <taxon>Sar</taxon>
        <taxon>Alveolata</taxon>
        <taxon>Ciliophora</taxon>
        <taxon>Postciliodesmatophora</taxon>
        <taxon>Heterotrichea</taxon>
        <taxon>Heterotrichida</taxon>
        <taxon>Stentoridae</taxon>
        <taxon>Stentor</taxon>
    </lineage>
</organism>
<dbReference type="NCBIfam" id="NF009381">
    <property type="entry name" value="PRK12740.1-5"/>
    <property type="match status" value="1"/>
</dbReference>
<dbReference type="Pfam" id="PF00679">
    <property type="entry name" value="EFG_C"/>
    <property type="match status" value="1"/>
</dbReference>
<dbReference type="InterPro" id="IPR020568">
    <property type="entry name" value="Ribosomal_Su5_D2-typ_SF"/>
</dbReference>
<dbReference type="OrthoDB" id="198619at2759"/>
<dbReference type="GO" id="GO:0005739">
    <property type="term" value="C:mitochondrion"/>
    <property type="evidence" value="ECO:0007669"/>
    <property type="project" value="UniProtKB-SubCell"/>
</dbReference>
<sequence>MLSWLRKGIPSLCRGFADMSKVRNIGISAHIDSGKTTFTERVLYYTGKIKEIHEVKGNDRVGAKMDSMELERERGITIQSAATFCKWKNWDINLIDTPGHVDFTIEVERALRVLDSAILLVCGASSVQSQTLTVDRQMRRYKVPRITFINKLDRAGANHNVVIKAIQEKLPVISAPIQIPMGLESQFEGLIDIIDRKAYYFLGNHGVDIQIKDVPAKYVKEMEERREKLIETLADVDDILAEKFLSGEVPTTDDIKQAIRRSTIALKFSPIMMGSAYKNKGVQLALDAVGEYLPSPSEVPNTALDLSNKEAPVLLSTDPKKPLVCLGFKLEENRFGQLTYTRIYQGKLKRGDFITNTSTGKKVKVSRMVRMHSNEMIEINESEAGDICAIFGIECNSGETFTDGTINYAMSSMFVPEPVMSLSIKPVKKDSNEKFAKALTKFIREDPTFRVRQDEESGETIISGMGELHLQIYAERIRREFEVDVELGAPTVNYRETITKKSPFNYLHKKQTGGSGQYAGVVGYIEPMPDVKPNEFKECKFIDKTTGMNIGPEFISAIEKGFKMCVKKGPQVGYPVVNLQYVLTDGMTHIVDSNTHAFIAATKGSFRQALPGAGQTILEPVMTVEITIPFEFQTQVIGGLIKRRGVIKDTYRRDNGCMALIAEAPLARMFGYASEIRSNTQGQGEFSMEFNRMEPVEEGEAAILRDTYKNREDDEY</sequence>
<evidence type="ECO:0000259" key="7">
    <source>
        <dbReference type="PROSITE" id="PS51722"/>
    </source>
</evidence>
<dbReference type="GO" id="GO:0003746">
    <property type="term" value="F:translation elongation factor activity"/>
    <property type="evidence" value="ECO:0007669"/>
    <property type="project" value="UniProtKB-UniRule"/>
</dbReference>